<dbReference type="Proteomes" id="UP000324222">
    <property type="component" value="Unassembled WGS sequence"/>
</dbReference>
<evidence type="ECO:0000313" key="2">
    <source>
        <dbReference type="Proteomes" id="UP000324222"/>
    </source>
</evidence>
<dbReference type="EMBL" id="VSRR010136189">
    <property type="protein sequence ID" value="MPD03455.1"/>
    <property type="molecule type" value="Genomic_DNA"/>
</dbReference>
<dbReference type="AlphaFoldDB" id="A0A5B7KFW9"/>
<comment type="caution">
    <text evidence="1">The sequence shown here is derived from an EMBL/GenBank/DDBJ whole genome shotgun (WGS) entry which is preliminary data.</text>
</comment>
<protein>
    <submittedName>
        <fullName evidence="1">Uncharacterized protein</fullName>
    </submittedName>
</protein>
<gene>
    <name evidence="1" type="ORF">E2C01_099095</name>
</gene>
<keyword evidence="2" id="KW-1185">Reference proteome</keyword>
<organism evidence="1 2">
    <name type="scientific">Portunus trituberculatus</name>
    <name type="common">Swimming crab</name>
    <name type="synonym">Neptunus trituberculatus</name>
    <dbReference type="NCBI Taxonomy" id="210409"/>
    <lineage>
        <taxon>Eukaryota</taxon>
        <taxon>Metazoa</taxon>
        <taxon>Ecdysozoa</taxon>
        <taxon>Arthropoda</taxon>
        <taxon>Crustacea</taxon>
        <taxon>Multicrustacea</taxon>
        <taxon>Malacostraca</taxon>
        <taxon>Eumalacostraca</taxon>
        <taxon>Eucarida</taxon>
        <taxon>Decapoda</taxon>
        <taxon>Pleocyemata</taxon>
        <taxon>Brachyura</taxon>
        <taxon>Eubrachyura</taxon>
        <taxon>Portunoidea</taxon>
        <taxon>Portunidae</taxon>
        <taxon>Portuninae</taxon>
        <taxon>Portunus</taxon>
    </lineage>
</organism>
<reference evidence="1 2" key="1">
    <citation type="submission" date="2019-05" db="EMBL/GenBank/DDBJ databases">
        <title>Another draft genome of Portunus trituberculatus and its Hox gene families provides insights of decapod evolution.</title>
        <authorList>
            <person name="Jeong J.-H."/>
            <person name="Song I."/>
            <person name="Kim S."/>
            <person name="Choi T."/>
            <person name="Kim D."/>
            <person name="Ryu S."/>
            <person name="Kim W."/>
        </authorList>
    </citation>
    <scope>NUCLEOTIDE SEQUENCE [LARGE SCALE GENOMIC DNA]</scope>
    <source>
        <tissue evidence="1">Muscle</tissue>
    </source>
</reference>
<name>A0A5B7KFW9_PORTR</name>
<evidence type="ECO:0000313" key="1">
    <source>
        <dbReference type="EMBL" id="MPD03455.1"/>
    </source>
</evidence>
<proteinExistence type="predicted"/>
<accession>A0A5B7KFW9</accession>
<sequence length="37" mass="4243">MESTKNNCQQHYCCKASVTTFPSPKFPIRILLSLLSR</sequence>